<dbReference type="EMBL" id="QXGD01000339">
    <property type="protein sequence ID" value="KAE9242782.1"/>
    <property type="molecule type" value="Genomic_DNA"/>
</dbReference>
<dbReference type="Proteomes" id="UP000433483">
    <property type="component" value="Unassembled WGS sequence"/>
</dbReference>
<keyword evidence="1" id="KW-0732">Signal</keyword>
<reference evidence="9 10" key="1">
    <citation type="submission" date="2018-08" db="EMBL/GenBank/DDBJ databases">
        <title>Genomic investigation of the strawberry pathogen Phytophthora fragariae indicates pathogenicity is determined by transcriptional variation in three key races.</title>
        <authorList>
            <person name="Adams T.M."/>
            <person name="Armitage A.D."/>
            <person name="Sobczyk M.K."/>
            <person name="Bates H.J."/>
            <person name="Dunwell J.M."/>
            <person name="Nellist C.F."/>
            <person name="Harrison R.J."/>
        </authorList>
    </citation>
    <scope>NUCLEOTIDE SEQUENCE [LARGE SCALE GENOMIC DNA]</scope>
    <source>
        <strain evidence="8 11">A4</strain>
        <strain evidence="7 12">BC-1</strain>
        <strain evidence="6 10">NOV-27</strain>
        <strain evidence="5 13">NOV-5</strain>
        <strain evidence="4 14">NOV-71</strain>
        <strain evidence="2 9">NOV-9</strain>
        <strain evidence="3 15">SCRP245</strain>
    </source>
</reference>
<dbReference type="EMBL" id="QXGA01000333">
    <property type="protein sequence ID" value="KAE9147682.1"/>
    <property type="molecule type" value="Genomic_DNA"/>
</dbReference>
<dbReference type="Proteomes" id="UP000437068">
    <property type="component" value="Unassembled WGS sequence"/>
</dbReference>
<evidence type="ECO:0000313" key="4">
    <source>
        <dbReference type="EMBL" id="KAE9118172.1"/>
    </source>
</evidence>
<evidence type="ECO:0000313" key="12">
    <source>
        <dbReference type="Proteomes" id="UP000440367"/>
    </source>
</evidence>
<evidence type="ECO:0000313" key="7">
    <source>
        <dbReference type="EMBL" id="KAE9242782.1"/>
    </source>
</evidence>
<comment type="caution">
    <text evidence="5">The sequence shown here is derived from an EMBL/GenBank/DDBJ whole genome shotgun (WGS) entry which is preliminary data.</text>
</comment>
<evidence type="ECO:0000313" key="14">
    <source>
        <dbReference type="Proteomes" id="UP000441208"/>
    </source>
</evidence>
<dbReference type="Proteomes" id="UP000460718">
    <property type="component" value="Unassembled WGS sequence"/>
</dbReference>
<proteinExistence type="predicted"/>
<evidence type="ECO:0000313" key="11">
    <source>
        <dbReference type="Proteomes" id="UP000437068"/>
    </source>
</evidence>
<dbReference type="EMBL" id="QXGB01000373">
    <property type="protein sequence ID" value="KAE9217440.1"/>
    <property type="molecule type" value="Genomic_DNA"/>
</dbReference>
<evidence type="ECO:0000313" key="5">
    <source>
        <dbReference type="EMBL" id="KAE9147682.1"/>
    </source>
</evidence>
<dbReference type="AlphaFoldDB" id="A0A6A3UKW8"/>
<evidence type="ECO:0000313" key="6">
    <source>
        <dbReference type="EMBL" id="KAE9217440.1"/>
    </source>
</evidence>
<evidence type="ECO:0000313" key="10">
    <source>
        <dbReference type="Proteomes" id="UP000433483"/>
    </source>
</evidence>
<dbReference type="EMBL" id="QXGE01000363">
    <property type="protein sequence ID" value="KAE9314685.1"/>
    <property type="molecule type" value="Genomic_DNA"/>
</dbReference>
<dbReference type="Proteomes" id="UP000441208">
    <property type="component" value="Unassembled WGS sequence"/>
</dbReference>
<dbReference type="Proteomes" id="UP000429523">
    <property type="component" value="Unassembled WGS sequence"/>
</dbReference>
<dbReference type="Proteomes" id="UP000440732">
    <property type="component" value="Unassembled WGS sequence"/>
</dbReference>
<feature type="signal peptide" evidence="1">
    <location>
        <begin position="1"/>
        <end position="17"/>
    </location>
</feature>
<organism evidence="5 13">
    <name type="scientific">Phytophthora fragariae</name>
    <dbReference type="NCBI Taxonomy" id="53985"/>
    <lineage>
        <taxon>Eukaryota</taxon>
        <taxon>Sar</taxon>
        <taxon>Stramenopiles</taxon>
        <taxon>Oomycota</taxon>
        <taxon>Peronosporomycetes</taxon>
        <taxon>Peronosporales</taxon>
        <taxon>Peronosporaceae</taxon>
        <taxon>Phytophthora</taxon>
    </lineage>
</organism>
<gene>
    <name evidence="8" type="ORF">PF001_g8151</name>
    <name evidence="7" type="ORF">PF002_g8583</name>
    <name evidence="6" type="ORF">PF005_g8654</name>
    <name evidence="5" type="ORF">PF006_g7657</name>
    <name evidence="4" type="ORF">PF007_g9018</name>
    <name evidence="2" type="ORF">PF009_g9869</name>
    <name evidence="3" type="ORF">PF011_g7917</name>
</gene>
<dbReference type="EMBL" id="QXGF01000433">
    <property type="protein sequence ID" value="KAE8940315.1"/>
    <property type="molecule type" value="Genomic_DNA"/>
</dbReference>
<keyword evidence="10" id="KW-1185">Reference proteome</keyword>
<evidence type="ECO:0000313" key="9">
    <source>
        <dbReference type="Proteomes" id="UP000429523"/>
    </source>
</evidence>
<feature type="chain" id="PRO_5033523526" evidence="1">
    <location>
        <begin position="18"/>
        <end position="51"/>
    </location>
</feature>
<evidence type="ECO:0000313" key="13">
    <source>
        <dbReference type="Proteomes" id="UP000440732"/>
    </source>
</evidence>
<evidence type="ECO:0000313" key="8">
    <source>
        <dbReference type="EMBL" id="KAE9314685.1"/>
    </source>
</evidence>
<evidence type="ECO:0000313" key="3">
    <source>
        <dbReference type="EMBL" id="KAE9014752.1"/>
    </source>
</evidence>
<protein>
    <submittedName>
        <fullName evidence="5">Uncharacterized protein</fullName>
    </submittedName>
</protein>
<evidence type="ECO:0000256" key="1">
    <source>
        <dbReference type="SAM" id="SignalP"/>
    </source>
</evidence>
<accession>A0A6A3UKW8</accession>
<sequence length="51" mass="5859">MLLHIIILIFATDQVREFFFICQSRLHSGGGTASTPEHIYVVDGRWLRLSL</sequence>
<dbReference type="EMBL" id="QXFZ01000394">
    <property type="protein sequence ID" value="KAE9118172.1"/>
    <property type="molecule type" value="Genomic_DNA"/>
</dbReference>
<name>A0A6A3UKW8_9STRA</name>
<evidence type="ECO:0000313" key="15">
    <source>
        <dbReference type="Proteomes" id="UP000460718"/>
    </source>
</evidence>
<dbReference type="Proteomes" id="UP000440367">
    <property type="component" value="Unassembled WGS sequence"/>
</dbReference>
<dbReference type="EMBL" id="QXFW01000361">
    <property type="protein sequence ID" value="KAE9014752.1"/>
    <property type="molecule type" value="Genomic_DNA"/>
</dbReference>
<evidence type="ECO:0000313" key="2">
    <source>
        <dbReference type="EMBL" id="KAE8940315.1"/>
    </source>
</evidence>